<dbReference type="Gene3D" id="1.25.40.10">
    <property type="entry name" value="Tetratricopeptide repeat domain"/>
    <property type="match status" value="5"/>
</dbReference>
<accession>A0AAW2E274</accession>
<feature type="repeat" description="PPR" evidence="3">
    <location>
        <begin position="436"/>
        <end position="470"/>
    </location>
</feature>
<dbReference type="NCBIfam" id="TIGR00756">
    <property type="entry name" value="PPR"/>
    <property type="match status" value="9"/>
</dbReference>
<dbReference type="PANTHER" id="PTHR47447">
    <property type="entry name" value="OS03G0856100 PROTEIN"/>
    <property type="match status" value="1"/>
</dbReference>
<comment type="caution">
    <text evidence="4">The sequence shown here is derived from an EMBL/GenBank/DDBJ whole genome shotgun (WGS) entry which is preliminary data.</text>
</comment>
<evidence type="ECO:0000313" key="4">
    <source>
        <dbReference type="EMBL" id="KAL0015126.1"/>
    </source>
</evidence>
<dbReference type="EMBL" id="JAZDWU010000001">
    <property type="protein sequence ID" value="KAL0015126.1"/>
    <property type="molecule type" value="Genomic_DNA"/>
</dbReference>
<evidence type="ECO:0000256" key="3">
    <source>
        <dbReference type="PROSITE-ProRule" id="PRU00708"/>
    </source>
</evidence>
<evidence type="ECO:0000256" key="1">
    <source>
        <dbReference type="ARBA" id="ARBA00007626"/>
    </source>
</evidence>
<evidence type="ECO:0008006" key="6">
    <source>
        <dbReference type="Google" id="ProtNLM"/>
    </source>
</evidence>
<evidence type="ECO:0000256" key="2">
    <source>
        <dbReference type="ARBA" id="ARBA00022737"/>
    </source>
</evidence>
<dbReference type="InterPro" id="IPR011990">
    <property type="entry name" value="TPR-like_helical_dom_sf"/>
</dbReference>
<feature type="repeat" description="PPR" evidence="3">
    <location>
        <begin position="260"/>
        <end position="294"/>
    </location>
</feature>
<feature type="repeat" description="PPR" evidence="3">
    <location>
        <begin position="331"/>
        <end position="365"/>
    </location>
</feature>
<dbReference type="InterPro" id="IPR002885">
    <property type="entry name" value="PPR_rpt"/>
</dbReference>
<feature type="repeat" description="PPR" evidence="3">
    <location>
        <begin position="506"/>
        <end position="540"/>
    </location>
</feature>
<proteinExistence type="inferred from homology"/>
<evidence type="ECO:0000313" key="5">
    <source>
        <dbReference type="Proteomes" id="UP001459277"/>
    </source>
</evidence>
<feature type="repeat" description="PPR" evidence="3">
    <location>
        <begin position="155"/>
        <end position="189"/>
    </location>
</feature>
<dbReference type="Proteomes" id="UP001459277">
    <property type="component" value="Unassembled WGS sequence"/>
</dbReference>
<dbReference type="Pfam" id="PF13041">
    <property type="entry name" value="PPR_2"/>
    <property type="match status" value="4"/>
</dbReference>
<comment type="similarity">
    <text evidence="1">Belongs to the PPR family. P subfamily.</text>
</comment>
<feature type="repeat" description="PPR" evidence="3">
    <location>
        <begin position="401"/>
        <end position="435"/>
    </location>
</feature>
<name>A0AAW2E274_9ROSI</name>
<dbReference type="AlphaFoldDB" id="A0AAW2E274"/>
<dbReference type="Pfam" id="PF01535">
    <property type="entry name" value="PPR"/>
    <property type="match status" value="2"/>
</dbReference>
<keyword evidence="5" id="KW-1185">Reference proteome</keyword>
<feature type="repeat" description="PPR" evidence="3">
    <location>
        <begin position="366"/>
        <end position="400"/>
    </location>
</feature>
<protein>
    <recommendedName>
        <fullName evidence="6">Pentatricopeptide repeat-containing protein</fullName>
    </recommendedName>
</protein>
<feature type="repeat" description="PPR" evidence="3">
    <location>
        <begin position="471"/>
        <end position="505"/>
    </location>
</feature>
<dbReference type="PROSITE" id="PS51375">
    <property type="entry name" value="PPR"/>
    <property type="match status" value="9"/>
</dbReference>
<sequence>MKHRDSNRKPNSKSGISGHTHKRIVIENVCEPRAEPSDGVAFHMTLLFFTTRTPWVRASKIAIAHFHGLAQGGGGSWSRPFNEKEVILNRNSEAWFVKVVCTLFVRFHFSDTCLGYLSKNLTPLIAFEVVRRLDNPKLGLKFFEFSRESLSLNHSFKTYNLLMRSLCQMGLYDSAKMVFDCMRSDGHLPDSWNVGFLVLSCAQVGRFDLAKKLLAEVQCDEVGLSSFVYNKLLDELVKRNLVDEAVCLFREHMGLHSHLDTCTFNILIRGLCRIREVDKAFAIFNDMGSFGCSPDVVTYNTLINGLCRVNEVNRGHELLKEVQSRSELKPDVVTYTSVISGYCKLCKMEEASVLFDEMISSGIKPNPITFNVLINGFGKAGDMVSALAMHEKMIFLGYFPDVVTFTSLIDGYCRTGQVNQGLKLWREMNARNVAPNVYTFAVLINALCKENRLHEARDFLRQLICHDFVPKPFMYNPVIDGFCKAGNVDEANKIMAEMEEKKCHPDKVTFTILIIGHCMKGRMFEAINIFNKMLSIGCAPDTITVNSLISCLLKAEASLSVAKVINGGLILGFESFLAPRNAGTFGWFFGGMGGCGEDQVKILKKLNILSPANIFQYLSGIAITISCCDPRSRVGQLQYIREPHYSKSLFTGSPTSSADTSLDLDTEEQALEQKSNFTNQTNLREISP</sequence>
<reference evidence="4 5" key="1">
    <citation type="submission" date="2024-01" db="EMBL/GenBank/DDBJ databases">
        <title>A telomere-to-telomere, gap-free genome of sweet tea (Lithocarpus litseifolius).</title>
        <authorList>
            <person name="Zhou J."/>
        </authorList>
    </citation>
    <scope>NUCLEOTIDE SEQUENCE [LARGE SCALE GENOMIC DNA]</scope>
    <source>
        <strain evidence="4">Zhou-2022a</strain>
        <tissue evidence="4">Leaf</tissue>
    </source>
</reference>
<keyword evidence="2" id="KW-0677">Repeat</keyword>
<organism evidence="4 5">
    <name type="scientific">Lithocarpus litseifolius</name>
    <dbReference type="NCBI Taxonomy" id="425828"/>
    <lineage>
        <taxon>Eukaryota</taxon>
        <taxon>Viridiplantae</taxon>
        <taxon>Streptophyta</taxon>
        <taxon>Embryophyta</taxon>
        <taxon>Tracheophyta</taxon>
        <taxon>Spermatophyta</taxon>
        <taxon>Magnoliopsida</taxon>
        <taxon>eudicotyledons</taxon>
        <taxon>Gunneridae</taxon>
        <taxon>Pentapetalae</taxon>
        <taxon>rosids</taxon>
        <taxon>fabids</taxon>
        <taxon>Fagales</taxon>
        <taxon>Fagaceae</taxon>
        <taxon>Lithocarpus</taxon>
    </lineage>
</organism>
<dbReference type="PANTHER" id="PTHR47447:SF22">
    <property type="entry name" value="TETRATRICOPEPTIDE-LIKE HELICAL DOMAIN SUPERFAMILY"/>
    <property type="match status" value="1"/>
</dbReference>
<gene>
    <name evidence="4" type="ORF">SO802_002195</name>
</gene>
<feature type="repeat" description="PPR" evidence="3">
    <location>
        <begin position="295"/>
        <end position="330"/>
    </location>
</feature>